<accession>A0A1I7BYJ7</accession>
<evidence type="ECO:0000313" key="2">
    <source>
        <dbReference type="Proteomes" id="UP000199165"/>
    </source>
</evidence>
<dbReference type="EMBL" id="FPAT01000013">
    <property type="protein sequence ID" value="SFT92237.1"/>
    <property type="molecule type" value="Genomic_DNA"/>
</dbReference>
<sequence length="254" mass="27985">MSGIERQRERVRHTLTEHVGTTEAERITAQAATSVALSTDSEAGAPLGVSRFGGDALLPPDTTWPEHESRALELLAVLDLTTIAPLNPELPLPRHGALNLFYVENLLSSDSVAAGEYESCRVVLADPETAVRSTPPRSVQRHRERALYGKTVLTIPDPFEDERDGGEVSEKYVDAYEEIHGMDNQQDHLIGGWPNLVQGSVFSPSGEDLLLAQLDTDDRMDWCWGDMGSLYFTIGEQDLKAGEFSRAEVFMQCS</sequence>
<dbReference type="Proteomes" id="UP000199165">
    <property type="component" value="Unassembled WGS sequence"/>
</dbReference>
<dbReference type="InterPro" id="IPR015315">
    <property type="entry name" value="DUF1963"/>
</dbReference>
<dbReference type="AlphaFoldDB" id="A0A1I7BYJ7"/>
<dbReference type="Gene3D" id="2.30.320.10">
    <property type="entry name" value="YwqG-like"/>
    <property type="match status" value="1"/>
</dbReference>
<gene>
    <name evidence="1" type="ORF">SAMN04487904_11386</name>
</gene>
<name>A0A1I7BYJ7_9ACTN</name>
<reference evidence="2" key="1">
    <citation type="submission" date="2016-10" db="EMBL/GenBank/DDBJ databases">
        <authorList>
            <person name="Varghese N."/>
            <person name="Submissions S."/>
        </authorList>
    </citation>
    <scope>NUCLEOTIDE SEQUENCE [LARGE SCALE GENOMIC DNA]</scope>
    <source>
        <strain evidence="2">DSM 45501</strain>
    </source>
</reference>
<dbReference type="PANTHER" id="PTHR36436">
    <property type="entry name" value="SLL5081 PROTEIN"/>
    <property type="match status" value="1"/>
</dbReference>
<dbReference type="PANTHER" id="PTHR36436:SF6">
    <property type="entry name" value="SLL5081 PROTEIN"/>
    <property type="match status" value="1"/>
</dbReference>
<evidence type="ECO:0000313" key="1">
    <source>
        <dbReference type="EMBL" id="SFT92237.1"/>
    </source>
</evidence>
<dbReference type="RefSeq" id="WP_175530183.1">
    <property type="nucleotide sequence ID" value="NZ_FPAT01000013.1"/>
</dbReference>
<proteinExistence type="predicted"/>
<dbReference type="InterPro" id="IPR035948">
    <property type="entry name" value="YwqG-like_sf"/>
</dbReference>
<dbReference type="SUPFAM" id="SSF103032">
    <property type="entry name" value="Hypothetical protein YwqG"/>
    <property type="match status" value="1"/>
</dbReference>
<dbReference type="Pfam" id="PF09234">
    <property type="entry name" value="DUF1963"/>
    <property type="match status" value="1"/>
</dbReference>
<organism evidence="1 2">
    <name type="scientific">Actinopolyspora righensis</name>
    <dbReference type="NCBI Taxonomy" id="995060"/>
    <lineage>
        <taxon>Bacteria</taxon>
        <taxon>Bacillati</taxon>
        <taxon>Actinomycetota</taxon>
        <taxon>Actinomycetes</taxon>
        <taxon>Actinopolysporales</taxon>
        <taxon>Actinopolysporaceae</taxon>
        <taxon>Actinopolyspora</taxon>
        <taxon>Actinopolyspora alba group</taxon>
    </lineage>
</organism>
<protein>
    <submittedName>
        <fullName evidence="1">Uncharacterized protein YwqG</fullName>
    </submittedName>
</protein>
<keyword evidence="2" id="KW-1185">Reference proteome</keyword>